<evidence type="ECO:0000313" key="3">
    <source>
        <dbReference type="Proteomes" id="UP000142765"/>
    </source>
</evidence>
<feature type="compositionally biased region" description="Acidic residues" evidence="1">
    <location>
        <begin position="82"/>
        <end position="92"/>
    </location>
</feature>
<sequence>MADASENLVVVAEPEPEQQHQQPEQPDNDQAEQQTIQELSLELATNPAQALVLQKLPLYILQGALEWRRSNRERLLGRSSEDSDESDEESDSDSSSYVDSDTDSEYSDVGDDDESTSQDPATPAPTTAYSDSSSDSDSDDATEYSTDDEVDEAIGQPYEASSSGSSDETASAISQSDIVIRVLDSDENFFSSSDSGHSSGETDDFQEPAAAAAEPYYDDEDSCYTLNDERALFDIAMTGGMSESLKMQKLTGQKLIHMALQDADVRKNLPRVVDPLNELISSMSHYTDDYKDRGFSKEELERFGTSDDELDLLRYHMTISGYAMKTASDISLDLCCCLAQEERHSESIWNGMTWSEFSVVVCEQVRHKLGNRLWDPLQTSVFPVESRGHDLYSNWTLYTGDSAPPEAIIRRRLDTHNYIVYNN</sequence>
<feature type="compositionally biased region" description="Acidic residues" evidence="1">
    <location>
        <begin position="100"/>
        <end position="116"/>
    </location>
</feature>
<dbReference type="Proteomes" id="UP000142765">
    <property type="component" value="Segment"/>
</dbReference>
<feature type="compositionally biased region" description="Low complexity" evidence="1">
    <location>
        <begin position="117"/>
        <end position="133"/>
    </location>
</feature>
<evidence type="ECO:0000256" key="1">
    <source>
        <dbReference type="SAM" id="MobiDB-lite"/>
    </source>
</evidence>
<evidence type="ECO:0000313" key="2">
    <source>
        <dbReference type="EMBL" id="AMB21708.1"/>
    </source>
</evidence>
<feature type="region of interest" description="Disordered" evidence="1">
    <location>
        <begin position="1"/>
        <end position="35"/>
    </location>
</feature>
<gene>
    <name evidence="2" type="ORF">CyHV2_ORF143</name>
</gene>
<reference evidence="2 3" key="1">
    <citation type="submission" date="2015-08" db="EMBL/GenBank/DDBJ databases">
        <authorList>
            <person name="Babu N.S."/>
            <person name="Beckwith C.J."/>
            <person name="Beseler K.G."/>
            <person name="Brison A."/>
            <person name="Carone J.V."/>
            <person name="Caskin T.P."/>
            <person name="Diamond M."/>
            <person name="Durham M.E."/>
            <person name="Foxe J.M."/>
            <person name="Go M."/>
            <person name="Henderson B.A."/>
            <person name="Jones I.B."/>
            <person name="McGettigan J.A."/>
            <person name="Micheletti S.J."/>
            <person name="Nasrallah M.E."/>
            <person name="Ortiz D."/>
            <person name="Piller C.R."/>
            <person name="Privatt S.R."/>
            <person name="Schneider S.L."/>
            <person name="Sharp S."/>
            <person name="Smith T.C."/>
            <person name="Stanton J.D."/>
            <person name="Ullery H.E."/>
            <person name="Wilson R.J."/>
            <person name="Serrano M.G."/>
            <person name="Buck G."/>
            <person name="Lee V."/>
            <person name="Wang Y."/>
            <person name="Carvalho R."/>
            <person name="Voegtly L."/>
            <person name="Shi R."/>
            <person name="Duckworth R."/>
            <person name="Johnson A."/>
            <person name="Loviza R."/>
            <person name="Walstead R."/>
            <person name="Shah Z."/>
            <person name="Kiflezghi M."/>
            <person name="Wade K."/>
            <person name="Ball S.L."/>
            <person name="Bradley K.W."/>
            <person name="Asai D.J."/>
            <person name="Bowman C.A."/>
            <person name="Russell D.A."/>
            <person name="Pope W.H."/>
            <person name="Jacobs-Sera D."/>
            <person name="Hendrix R.W."/>
            <person name="Hatfull G.F."/>
        </authorList>
    </citation>
    <scope>NUCLEOTIDE SEQUENCE [LARGE SCALE GENOMIC DNA]</scope>
    <source>
        <strain evidence="2">SY</strain>
    </source>
</reference>
<organism evidence="2 3">
    <name type="scientific">Cyprinid herpesvirus 2</name>
    <name type="common">CyHV-2</name>
    <dbReference type="NCBI Taxonomy" id="317878"/>
    <lineage>
        <taxon>Viruses</taxon>
        <taxon>Duplodnaviria</taxon>
        <taxon>Heunggongvirae</taxon>
        <taxon>Peploviricota</taxon>
        <taxon>Herviviricetes</taxon>
        <taxon>Herpesvirales</taxon>
        <taxon>Alloherpesviridae</taxon>
        <taxon>Cyvirus</taxon>
        <taxon>Cyvirus cyprinidallo2</taxon>
    </lineage>
</organism>
<accession>A0A0Y0CG76</accession>
<protein>
    <submittedName>
        <fullName evidence="2">ORF143</fullName>
    </submittedName>
</protein>
<name>A0A0Y0CG76_CYHV2</name>
<proteinExistence type="predicted"/>
<feature type="compositionally biased region" description="Acidic residues" evidence="1">
    <location>
        <begin position="134"/>
        <end position="151"/>
    </location>
</feature>
<feature type="region of interest" description="Disordered" evidence="1">
    <location>
        <begin position="75"/>
        <end position="151"/>
    </location>
</feature>
<dbReference type="EMBL" id="KT387800">
    <property type="protein sequence ID" value="AMB21708.1"/>
    <property type="molecule type" value="Genomic_DNA"/>
</dbReference>